<sequence>MKTQPTDTITVNIQEVNIVKVGKAKHDELTQKVENKADRAELVAVQKTLAAHQNTLTDHAERLDTKLDETQVKALIAEAELDDLTLEQVQQEVIRQVADKASTQAVTEVSQAQDAKIDTLTKQLEQKQAEVVELDWDEEALLVDQTNVAAWQNQSKRYLKIGDYYVPFFAKEPFRVKKEVFDVIVTQGEPKTLAVDELIDFGGRYPPYVEFISSDDRVTADLSSVTITTDEALVATITSRHLDKPITLNITVGETEE</sequence>
<dbReference type="Proteomes" id="UP000076765">
    <property type="component" value="Chromosome"/>
</dbReference>
<evidence type="ECO:0000313" key="2">
    <source>
        <dbReference type="EMBL" id="ANB90879.1"/>
    </source>
</evidence>
<dbReference type="AlphaFoldDB" id="A0A378PHR0"/>
<keyword evidence="1" id="KW-0175">Coiled coil</keyword>
<reference evidence="2 4" key="1">
    <citation type="submission" date="2015-04" db="EMBL/GenBank/DDBJ databases">
        <authorList>
            <person name="Calcutt M.J."/>
            <person name="Foecking M.F."/>
        </authorList>
    </citation>
    <scope>NUCLEOTIDE SEQUENCE [LARGE SCALE GENOMIC DNA]</scope>
    <source>
        <strain evidence="2 4">199/55</strain>
    </source>
</reference>
<protein>
    <submittedName>
        <fullName evidence="3">Uncharacterized protein</fullName>
    </submittedName>
</protein>
<evidence type="ECO:0000313" key="4">
    <source>
        <dbReference type="Proteomes" id="UP000076765"/>
    </source>
</evidence>
<dbReference type="EMBL" id="UGPW01000001">
    <property type="protein sequence ID" value="STY86325.1"/>
    <property type="molecule type" value="Genomic_DNA"/>
</dbReference>
<feature type="coiled-coil region" evidence="1">
    <location>
        <begin position="60"/>
        <end position="137"/>
    </location>
</feature>
<accession>A0A378PHR0</accession>
<dbReference type="Proteomes" id="UP000255102">
    <property type="component" value="Unassembled WGS sequence"/>
</dbReference>
<gene>
    <name evidence="2" type="ORF">MOVS_01455</name>
    <name evidence="3" type="ORF">NCTC11227_00304</name>
</gene>
<dbReference type="RefSeq" id="WP_063513468.1">
    <property type="nucleotide sequence ID" value="NZ_CP011158.1"/>
</dbReference>
<reference evidence="3 5" key="2">
    <citation type="submission" date="2018-06" db="EMBL/GenBank/DDBJ databases">
        <authorList>
            <consortium name="Pathogen Informatics"/>
            <person name="Doyle S."/>
        </authorList>
    </citation>
    <scope>NUCLEOTIDE SEQUENCE [LARGE SCALE GENOMIC DNA]</scope>
    <source>
        <strain evidence="3 5">NCTC11227</strain>
    </source>
</reference>
<dbReference type="KEGG" id="moi:MOVS_01455"/>
<dbReference type="EMBL" id="CP011158">
    <property type="protein sequence ID" value="ANB90879.1"/>
    <property type="molecule type" value="Genomic_DNA"/>
</dbReference>
<organism evidence="3 5">
    <name type="scientific">Moraxella ovis</name>
    <dbReference type="NCBI Taxonomy" id="29433"/>
    <lineage>
        <taxon>Bacteria</taxon>
        <taxon>Pseudomonadati</taxon>
        <taxon>Pseudomonadota</taxon>
        <taxon>Gammaproteobacteria</taxon>
        <taxon>Moraxellales</taxon>
        <taxon>Moraxellaceae</taxon>
        <taxon>Moraxella</taxon>
    </lineage>
</organism>
<evidence type="ECO:0000313" key="3">
    <source>
        <dbReference type="EMBL" id="STY86325.1"/>
    </source>
</evidence>
<evidence type="ECO:0000256" key="1">
    <source>
        <dbReference type="SAM" id="Coils"/>
    </source>
</evidence>
<evidence type="ECO:0000313" key="5">
    <source>
        <dbReference type="Proteomes" id="UP000255102"/>
    </source>
</evidence>
<name>A0A378PHR0_9GAMM</name>
<keyword evidence="4" id="KW-1185">Reference proteome</keyword>
<proteinExistence type="predicted"/>
<dbReference type="STRING" id="29433.MOVS_01455"/>